<dbReference type="KEGG" id="jli:EXU32_00990"/>
<sequence>MTQESRDAEQDQKSGSAGLHGEVAAVPAPRPEAGPAMPIYPNMMYGPREHPQAIAVLVLGIIGVTVVPFIAPVAWVMGGWVLRQIDANPGAYSRRDFVVVGRILGMVGTLFVSLIVLLILYFVLIDPPPSA</sequence>
<accession>A0A4P6MPY2</accession>
<proteinExistence type="predicted"/>
<protein>
    <recommendedName>
        <fullName evidence="5">DUF4190 domain-containing protein</fullName>
    </recommendedName>
</protein>
<feature type="transmembrane region" description="Helical" evidence="2">
    <location>
        <begin position="53"/>
        <end position="82"/>
    </location>
</feature>
<evidence type="ECO:0000256" key="2">
    <source>
        <dbReference type="SAM" id="Phobius"/>
    </source>
</evidence>
<reference evidence="3 4" key="1">
    <citation type="submission" date="2019-02" db="EMBL/GenBank/DDBJ databases">
        <title>Genomic data mining of an Antarctic deep-sea actinobacterium, Janibacterlimosus P3-3-X1.</title>
        <authorList>
            <person name="Liao L."/>
            <person name="Chen B."/>
        </authorList>
    </citation>
    <scope>NUCLEOTIDE SEQUENCE [LARGE SCALE GENOMIC DNA]</scope>
    <source>
        <strain evidence="3 4">P3-3-X1</strain>
    </source>
</reference>
<organism evidence="3 4">
    <name type="scientific">Janibacter limosus</name>
    <dbReference type="NCBI Taxonomy" id="53458"/>
    <lineage>
        <taxon>Bacteria</taxon>
        <taxon>Bacillati</taxon>
        <taxon>Actinomycetota</taxon>
        <taxon>Actinomycetes</taxon>
        <taxon>Micrococcales</taxon>
        <taxon>Intrasporangiaceae</taxon>
        <taxon>Janibacter</taxon>
    </lineage>
</organism>
<dbReference type="RefSeq" id="WP_130628215.1">
    <property type="nucleotide sequence ID" value="NZ_CP036164.1"/>
</dbReference>
<keyword evidence="4" id="KW-1185">Reference proteome</keyword>
<feature type="compositionally biased region" description="Basic and acidic residues" evidence="1">
    <location>
        <begin position="1"/>
        <end position="12"/>
    </location>
</feature>
<evidence type="ECO:0000256" key="1">
    <source>
        <dbReference type="SAM" id="MobiDB-lite"/>
    </source>
</evidence>
<dbReference type="AlphaFoldDB" id="A0A4P6MPY2"/>
<keyword evidence="2" id="KW-1133">Transmembrane helix</keyword>
<name>A0A4P6MPY2_9MICO</name>
<dbReference type="OrthoDB" id="3733716at2"/>
<evidence type="ECO:0000313" key="3">
    <source>
        <dbReference type="EMBL" id="QBF44969.1"/>
    </source>
</evidence>
<gene>
    <name evidence="3" type="ORF">EXU32_00990</name>
</gene>
<dbReference type="Proteomes" id="UP000290408">
    <property type="component" value="Chromosome"/>
</dbReference>
<feature type="compositionally biased region" description="Low complexity" evidence="1">
    <location>
        <begin position="21"/>
        <end position="32"/>
    </location>
</feature>
<feature type="transmembrane region" description="Helical" evidence="2">
    <location>
        <begin position="103"/>
        <end position="125"/>
    </location>
</feature>
<keyword evidence="2" id="KW-0472">Membrane</keyword>
<dbReference type="EMBL" id="CP036164">
    <property type="protein sequence ID" value="QBF44969.1"/>
    <property type="molecule type" value="Genomic_DNA"/>
</dbReference>
<keyword evidence="2" id="KW-0812">Transmembrane</keyword>
<evidence type="ECO:0008006" key="5">
    <source>
        <dbReference type="Google" id="ProtNLM"/>
    </source>
</evidence>
<evidence type="ECO:0000313" key="4">
    <source>
        <dbReference type="Proteomes" id="UP000290408"/>
    </source>
</evidence>
<feature type="region of interest" description="Disordered" evidence="1">
    <location>
        <begin position="1"/>
        <end position="32"/>
    </location>
</feature>